<keyword evidence="6" id="KW-1185">Reference proteome</keyword>
<evidence type="ECO:0000313" key="5">
    <source>
        <dbReference type="EMBL" id="GFS29775.1"/>
    </source>
</evidence>
<dbReference type="InterPro" id="IPR045626">
    <property type="entry name" value="PGDH_ASB_dom"/>
</dbReference>
<dbReference type="SUPFAM" id="SSF55021">
    <property type="entry name" value="ACT-like"/>
    <property type="match status" value="1"/>
</dbReference>
<dbReference type="InterPro" id="IPR029009">
    <property type="entry name" value="ASB_dom_sf"/>
</dbReference>
<dbReference type="GO" id="GO:0004617">
    <property type="term" value="F:phosphoglycerate dehydrogenase activity"/>
    <property type="evidence" value="ECO:0007669"/>
    <property type="project" value="UniProtKB-EC"/>
</dbReference>
<dbReference type="FunFam" id="3.30.1330.90:FF:000003">
    <property type="entry name" value="D-3-phosphoglycerate dehydrogenase"/>
    <property type="match status" value="1"/>
</dbReference>
<dbReference type="InterPro" id="IPR045865">
    <property type="entry name" value="ACT-like_dom_sf"/>
</dbReference>
<dbReference type="AlphaFoldDB" id="A0A7J0D986"/>
<comment type="caution">
    <text evidence="5">The sequence shown here is derived from an EMBL/GenBank/DDBJ whole genome shotgun (WGS) entry which is preliminary data.</text>
</comment>
<protein>
    <recommendedName>
        <fullName evidence="2">phosphoglycerate dehydrogenase</fullName>
        <ecNumber evidence="2">1.1.1.95</ecNumber>
    </recommendedName>
</protein>
<feature type="domain" description="ACT" evidence="4">
    <location>
        <begin position="141"/>
        <end position="213"/>
    </location>
</feature>
<dbReference type="OrthoDB" id="1906626at2759"/>
<dbReference type="EMBL" id="BJWL01000099">
    <property type="protein sequence ID" value="GFS29775.1"/>
    <property type="molecule type" value="Genomic_DNA"/>
</dbReference>
<evidence type="ECO:0000256" key="3">
    <source>
        <dbReference type="ARBA" id="ARBA00048731"/>
    </source>
</evidence>
<gene>
    <name evidence="5" type="ORF">Acr_00g0008370</name>
</gene>
<accession>A0A7J0D986</accession>
<dbReference type="EC" id="1.1.1.95" evidence="2"/>
<comment type="pathway">
    <text evidence="1">Amino-acid biosynthesis; L-serine biosynthesis; L-serine from 3-phospho-D-glycerate: step 1/3.</text>
</comment>
<dbReference type="Gene3D" id="3.30.1330.90">
    <property type="entry name" value="D-3-phosphoglycerate dehydrogenase, domain 3"/>
    <property type="match status" value="1"/>
</dbReference>
<comment type="catalytic activity">
    <reaction evidence="3">
        <text>(2R)-3-phosphoglycerate + NAD(+) = 3-phosphooxypyruvate + NADH + H(+)</text>
        <dbReference type="Rhea" id="RHEA:12641"/>
        <dbReference type="ChEBI" id="CHEBI:15378"/>
        <dbReference type="ChEBI" id="CHEBI:18110"/>
        <dbReference type="ChEBI" id="CHEBI:57540"/>
        <dbReference type="ChEBI" id="CHEBI:57945"/>
        <dbReference type="ChEBI" id="CHEBI:58272"/>
        <dbReference type="EC" id="1.1.1.95"/>
    </reaction>
</comment>
<proteinExistence type="predicted"/>
<reference evidence="6" key="1">
    <citation type="submission" date="2019-07" db="EMBL/GenBank/DDBJ databases">
        <title>De Novo Assembly of kiwifruit Actinidia rufa.</title>
        <authorList>
            <person name="Sugita-Konishi S."/>
            <person name="Sato K."/>
            <person name="Mori E."/>
            <person name="Abe Y."/>
            <person name="Kisaki G."/>
            <person name="Hamano K."/>
            <person name="Suezawa K."/>
            <person name="Otani M."/>
            <person name="Fukuda T."/>
            <person name="Manabe T."/>
            <person name="Gomi K."/>
            <person name="Tabuchi M."/>
            <person name="Akimitsu K."/>
            <person name="Kataoka I."/>
        </authorList>
    </citation>
    <scope>NUCLEOTIDE SEQUENCE [LARGE SCALE GENOMIC DNA]</scope>
    <source>
        <strain evidence="6">cv. Fuchu</strain>
    </source>
</reference>
<dbReference type="InterPro" id="IPR002912">
    <property type="entry name" value="ACT_dom"/>
</dbReference>
<evidence type="ECO:0000256" key="2">
    <source>
        <dbReference type="ARBA" id="ARBA00013143"/>
    </source>
</evidence>
<dbReference type="SUPFAM" id="SSF143548">
    <property type="entry name" value="Serine metabolism enzymes domain"/>
    <property type="match status" value="1"/>
</dbReference>
<dbReference type="Pfam" id="PF01842">
    <property type="entry name" value="ACT"/>
    <property type="match status" value="1"/>
</dbReference>
<dbReference type="PROSITE" id="PS51671">
    <property type="entry name" value="ACT"/>
    <property type="match status" value="1"/>
</dbReference>
<dbReference type="FunFam" id="3.30.70.260:FF:000008">
    <property type="entry name" value="D-3-phosphoglycerate dehydrogenase, chloroplastic"/>
    <property type="match status" value="1"/>
</dbReference>
<sequence>MLVLMCRKVNACFDVQEGVSIEIAEVVFGALKGELAPTAVNAPTFLTELKPFVKLAEKLGTLAVQLIVCGSGVKILKLTYASTRAPDDLDTRLLRAMITKGLINLISNVFVKLVNANFNAKQRGLCISEERILLDGSPESPLESIQVDQPGMIGNVGSIFGDENVNVSSMSIERTGQQLQAVMTIEVDKPLCQDTLKQIGEVPAVEEFVFLKSYFIFLCNFDNVCCV</sequence>
<evidence type="ECO:0000259" key="4">
    <source>
        <dbReference type="PROSITE" id="PS51671"/>
    </source>
</evidence>
<evidence type="ECO:0000256" key="1">
    <source>
        <dbReference type="ARBA" id="ARBA00005216"/>
    </source>
</evidence>
<organism evidence="5 6">
    <name type="scientific">Actinidia rufa</name>
    <dbReference type="NCBI Taxonomy" id="165716"/>
    <lineage>
        <taxon>Eukaryota</taxon>
        <taxon>Viridiplantae</taxon>
        <taxon>Streptophyta</taxon>
        <taxon>Embryophyta</taxon>
        <taxon>Tracheophyta</taxon>
        <taxon>Spermatophyta</taxon>
        <taxon>Magnoliopsida</taxon>
        <taxon>eudicotyledons</taxon>
        <taxon>Gunneridae</taxon>
        <taxon>Pentapetalae</taxon>
        <taxon>asterids</taxon>
        <taxon>Ericales</taxon>
        <taxon>Actinidiaceae</taxon>
        <taxon>Actinidia</taxon>
    </lineage>
</organism>
<evidence type="ECO:0000313" key="6">
    <source>
        <dbReference type="Proteomes" id="UP000585474"/>
    </source>
</evidence>
<dbReference type="Proteomes" id="UP000585474">
    <property type="component" value="Unassembled WGS sequence"/>
</dbReference>
<dbReference type="Pfam" id="PF19304">
    <property type="entry name" value="PGDH_inter"/>
    <property type="match status" value="1"/>
</dbReference>
<name>A0A7J0D986_9ERIC</name>